<accession>A0ABR2NKT7</accession>
<reference evidence="1 2" key="1">
    <citation type="journal article" date="2024" name="G3 (Bethesda)">
        <title>Genome assembly of Hibiscus sabdariffa L. provides insights into metabolisms of medicinal natural products.</title>
        <authorList>
            <person name="Kim T."/>
        </authorList>
    </citation>
    <scope>NUCLEOTIDE SEQUENCE [LARGE SCALE GENOMIC DNA]</scope>
    <source>
        <strain evidence="1">TK-2024</strain>
        <tissue evidence="1">Old leaves</tissue>
    </source>
</reference>
<evidence type="ECO:0000313" key="1">
    <source>
        <dbReference type="EMBL" id="KAK8976683.1"/>
    </source>
</evidence>
<sequence length="73" mass="7981">MVKHCQVPEEASKGIALILYFSLQNLTILDHAIPLDSSFVIFHSSGSFLASDPRIPPEKMASASWFSPHGIAK</sequence>
<protein>
    <submittedName>
        <fullName evidence="1">Uncharacterized protein</fullName>
    </submittedName>
</protein>
<dbReference type="Proteomes" id="UP001396334">
    <property type="component" value="Unassembled WGS sequence"/>
</dbReference>
<name>A0ABR2NKT7_9ROSI</name>
<evidence type="ECO:0000313" key="2">
    <source>
        <dbReference type="Proteomes" id="UP001396334"/>
    </source>
</evidence>
<gene>
    <name evidence="1" type="ORF">V6N11_057282</name>
</gene>
<organism evidence="1 2">
    <name type="scientific">Hibiscus sabdariffa</name>
    <name type="common">roselle</name>
    <dbReference type="NCBI Taxonomy" id="183260"/>
    <lineage>
        <taxon>Eukaryota</taxon>
        <taxon>Viridiplantae</taxon>
        <taxon>Streptophyta</taxon>
        <taxon>Embryophyta</taxon>
        <taxon>Tracheophyta</taxon>
        <taxon>Spermatophyta</taxon>
        <taxon>Magnoliopsida</taxon>
        <taxon>eudicotyledons</taxon>
        <taxon>Gunneridae</taxon>
        <taxon>Pentapetalae</taxon>
        <taxon>rosids</taxon>
        <taxon>malvids</taxon>
        <taxon>Malvales</taxon>
        <taxon>Malvaceae</taxon>
        <taxon>Malvoideae</taxon>
        <taxon>Hibiscus</taxon>
    </lineage>
</organism>
<dbReference type="EMBL" id="JBBPBN010000127">
    <property type="protein sequence ID" value="KAK8976683.1"/>
    <property type="molecule type" value="Genomic_DNA"/>
</dbReference>
<comment type="caution">
    <text evidence="1">The sequence shown here is derived from an EMBL/GenBank/DDBJ whole genome shotgun (WGS) entry which is preliminary data.</text>
</comment>
<keyword evidence="2" id="KW-1185">Reference proteome</keyword>
<proteinExistence type="predicted"/>